<reference evidence="1" key="1">
    <citation type="submission" date="2020-08" db="EMBL/GenBank/DDBJ databases">
        <title>Genome public.</title>
        <authorList>
            <person name="Liu C."/>
            <person name="Sun Q."/>
        </authorList>
    </citation>
    <scope>NUCLEOTIDE SEQUENCE</scope>
    <source>
        <strain evidence="1">BX7</strain>
    </source>
</reference>
<dbReference type="Gene3D" id="3.40.50.1000">
    <property type="entry name" value="HAD superfamily/HAD-like"/>
    <property type="match status" value="1"/>
</dbReference>
<accession>A0A926DFE1</accession>
<dbReference type="Gene3D" id="1.10.150.240">
    <property type="entry name" value="Putative phosphatase, domain 2"/>
    <property type="match status" value="1"/>
</dbReference>
<dbReference type="PANTHER" id="PTHR18901">
    <property type="entry name" value="2-DEOXYGLUCOSE-6-PHOSPHATE PHOSPHATASE 2"/>
    <property type="match status" value="1"/>
</dbReference>
<dbReference type="GO" id="GO:0016791">
    <property type="term" value="F:phosphatase activity"/>
    <property type="evidence" value="ECO:0007669"/>
    <property type="project" value="TreeGrafter"/>
</dbReference>
<dbReference type="Pfam" id="PF00702">
    <property type="entry name" value="Hydrolase"/>
    <property type="match status" value="1"/>
</dbReference>
<dbReference type="PANTHER" id="PTHR18901:SF38">
    <property type="entry name" value="PSEUDOURIDINE-5'-PHOSPHATASE"/>
    <property type="match status" value="1"/>
</dbReference>
<dbReference type="AlphaFoldDB" id="A0A926DFE1"/>
<organism evidence="1 2">
    <name type="scientific">Feifania hominis</name>
    <dbReference type="NCBI Taxonomy" id="2763660"/>
    <lineage>
        <taxon>Bacteria</taxon>
        <taxon>Bacillati</taxon>
        <taxon>Bacillota</taxon>
        <taxon>Clostridia</taxon>
        <taxon>Eubacteriales</taxon>
        <taxon>Feifaniaceae</taxon>
        <taxon>Feifania</taxon>
    </lineage>
</organism>
<name>A0A926DFE1_9FIRM</name>
<dbReference type="InterPro" id="IPR036412">
    <property type="entry name" value="HAD-like_sf"/>
</dbReference>
<dbReference type="InterPro" id="IPR006439">
    <property type="entry name" value="HAD-SF_hydro_IA"/>
</dbReference>
<protein>
    <submittedName>
        <fullName evidence="1">HAD family phosphatase</fullName>
    </submittedName>
</protein>
<evidence type="ECO:0000313" key="2">
    <source>
        <dbReference type="Proteomes" id="UP000620366"/>
    </source>
</evidence>
<sequence>MWVWQEVDRRFLARRGIAVPDDYMAAVNALEFSAAARYTIDRFALDETPQHLMDEWMELSRQAYAAEVALKPHAGDYLRTLARRGVPLGVATSAAPELFIPALRRCGVYGLFAAFTTTREVGRGKQFPDVYLETAKKLGLPASRCAVFEDTLLGIRGAKRGGFLTVGILEPCSAHEADDIRREADITAASFAELLPQPV</sequence>
<dbReference type="Proteomes" id="UP000620366">
    <property type="component" value="Unassembled WGS sequence"/>
</dbReference>
<keyword evidence="2" id="KW-1185">Reference proteome</keyword>
<dbReference type="InterPro" id="IPR023198">
    <property type="entry name" value="PGP-like_dom2"/>
</dbReference>
<dbReference type="InterPro" id="IPR023214">
    <property type="entry name" value="HAD_sf"/>
</dbReference>
<comment type="caution">
    <text evidence="1">The sequence shown here is derived from an EMBL/GenBank/DDBJ whole genome shotgun (WGS) entry which is preliminary data.</text>
</comment>
<dbReference type="SUPFAM" id="SSF56784">
    <property type="entry name" value="HAD-like"/>
    <property type="match status" value="1"/>
</dbReference>
<gene>
    <name evidence="1" type="ORF">H8695_08880</name>
</gene>
<evidence type="ECO:0000313" key="1">
    <source>
        <dbReference type="EMBL" id="MBC8536799.1"/>
    </source>
</evidence>
<dbReference type="EMBL" id="JACRSP010000003">
    <property type="protein sequence ID" value="MBC8536799.1"/>
    <property type="molecule type" value="Genomic_DNA"/>
</dbReference>
<dbReference type="NCBIfam" id="TIGR01509">
    <property type="entry name" value="HAD-SF-IA-v3"/>
    <property type="match status" value="1"/>
</dbReference>
<dbReference type="CDD" id="cd07505">
    <property type="entry name" value="HAD_BPGM-like"/>
    <property type="match status" value="1"/>
</dbReference>
<proteinExistence type="predicted"/>